<dbReference type="EMBL" id="VOPY01000002">
    <property type="protein sequence ID" value="TXC69280.1"/>
    <property type="molecule type" value="Genomic_DNA"/>
</dbReference>
<proteinExistence type="predicted"/>
<evidence type="ECO:0000256" key="1">
    <source>
        <dbReference type="ARBA" id="ARBA00023002"/>
    </source>
</evidence>
<dbReference type="Gene3D" id="3.50.50.60">
    <property type="entry name" value="FAD/NAD(P)-binding domain"/>
    <property type="match status" value="1"/>
</dbReference>
<dbReference type="Pfam" id="PF01266">
    <property type="entry name" value="DAO"/>
    <property type="match status" value="1"/>
</dbReference>
<comment type="caution">
    <text evidence="3">The sequence shown here is derived from an EMBL/GenBank/DDBJ whole genome shotgun (WGS) entry which is preliminary data.</text>
</comment>
<protein>
    <submittedName>
        <fullName evidence="3">FAD-binding oxidoreductase</fullName>
    </submittedName>
</protein>
<dbReference type="InterPro" id="IPR036188">
    <property type="entry name" value="FAD/NAD-bd_sf"/>
</dbReference>
<name>A0A5C6U9U7_9SPHN</name>
<feature type="domain" description="FAD dependent oxidoreductase" evidence="2">
    <location>
        <begin position="5"/>
        <end position="340"/>
    </location>
</feature>
<dbReference type="AlphaFoldDB" id="A0A5C6U9U7"/>
<dbReference type="InterPro" id="IPR006076">
    <property type="entry name" value="FAD-dep_OxRdtase"/>
</dbReference>
<evidence type="ECO:0000313" key="3">
    <source>
        <dbReference type="EMBL" id="TXC69280.1"/>
    </source>
</evidence>
<dbReference type="GO" id="GO:0005737">
    <property type="term" value="C:cytoplasm"/>
    <property type="evidence" value="ECO:0007669"/>
    <property type="project" value="TreeGrafter"/>
</dbReference>
<evidence type="ECO:0000313" key="4">
    <source>
        <dbReference type="Proteomes" id="UP000321129"/>
    </source>
</evidence>
<keyword evidence="1" id="KW-0560">Oxidoreductase</keyword>
<dbReference type="GO" id="GO:0016491">
    <property type="term" value="F:oxidoreductase activity"/>
    <property type="evidence" value="ECO:0007669"/>
    <property type="project" value="UniProtKB-KW"/>
</dbReference>
<accession>A0A5C6U9U7</accession>
<keyword evidence="4" id="KW-1185">Reference proteome</keyword>
<dbReference type="OrthoDB" id="7421214at2"/>
<dbReference type="Gene3D" id="3.30.9.10">
    <property type="entry name" value="D-Amino Acid Oxidase, subunit A, domain 2"/>
    <property type="match status" value="1"/>
</dbReference>
<reference evidence="3 4" key="1">
    <citation type="submission" date="2019-08" db="EMBL/GenBank/DDBJ databases">
        <title>Sphingorhabdus soil sp. nov., isolated from arctic soil.</title>
        <authorList>
            <person name="Liu Y."/>
        </authorList>
    </citation>
    <scope>NUCLEOTIDE SEQUENCE [LARGE SCALE GENOMIC DNA]</scope>
    <source>
        <strain evidence="3 4">D-2Q-5-6</strain>
    </source>
</reference>
<gene>
    <name evidence="3" type="ORF">FSZ31_06930</name>
</gene>
<evidence type="ECO:0000259" key="2">
    <source>
        <dbReference type="Pfam" id="PF01266"/>
    </source>
</evidence>
<dbReference type="SUPFAM" id="SSF51905">
    <property type="entry name" value="FAD/NAD(P)-binding domain"/>
    <property type="match status" value="1"/>
</dbReference>
<sequence length="365" mass="38621">MTACDVLIIGAGMAGAGLAAALPAELRVTLLEAEDTPGYHATGRSAAFWHETLGGPHVRALTRASYGALDAGGFLTPRKSFEVAEADDLAKLDTLERQFAGTGVRLDRVDRAGLLALVPRAAPVLVGGLVEVDGADIDVAAVHAAALGLARRNGASLVTGARVDRIAREDGRWRVEAGGRVFAADILVDAAGAWADAIARMAGVAPLGIVPKRRTMVQVRVDSADVPADLPLVMDIAGRYYFRPVDAQRLWLCPHDETPVEPHDVAPEEIDVATAIYQFERVTDWRVAAVERKWAGLRSFASDRLPVIGFAADVPGFFWLAGQGGVGIQTAPAASALAAALITRRDPEMPGVDPERYDPARFAVT</sequence>
<dbReference type="PANTHER" id="PTHR13847:SF287">
    <property type="entry name" value="FAD-DEPENDENT OXIDOREDUCTASE DOMAIN-CONTAINING PROTEIN 1"/>
    <property type="match status" value="1"/>
</dbReference>
<dbReference type="PANTHER" id="PTHR13847">
    <property type="entry name" value="SARCOSINE DEHYDROGENASE-RELATED"/>
    <property type="match status" value="1"/>
</dbReference>
<organism evidence="3 4">
    <name type="scientific">Flavisphingopyxis soli</name>
    <dbReference type="NCBI Taxonomy" id="2601267"/>
    <lineage>
        <taxon>Bacteria</taxon>
        <taxon>Pseudomonadati</taxon>
        <taxon>Pseudomonadota</taxon>
        <taxon>Alphaproteobacteria</taxon>
        <taxon>Sphingomonadales</taxon>
        <taxon>Sphingopyxidaceae</taxon>
        <taxon>Flavisphingopyxis</taxon>
    </lineage>
</organism>
<dbReference type="Proteomes" id="UP000321129">
    <property type="component" value="Unassembled WGS sequence"/>
</dbReference>